<feature type="active site" description="Proton donor/acceptor" evidence="3">
    <location>
        <position position="287"/>
    </location>
</feature>
<evidence type="ECO:0000259" key="4">
    <source>
        <dbReference type="PROSITE" id="PS52035"/>
    </source>
</evidence>
<dbReference type="GO" id="GO:0005615">
    <property type="term" value="C:extracellular space"/>
    <property type="evidence" value="ECO:0007669"/>
    <property type="project" value="TreeGrafter"/>
</dbReference>
<keyword evidence="6" id="KW-1185">Reference proteome</keyword>
<dbReference type="OrthoDB" id="9767214at2"/>
<dbReference type="AlphaFoldDB" id="A0A250JNE9"/>
<proteinExistence type="inferred from homology"/>
<dbReference type="Gene3D" id="3.40.630.10">
    <property type="entry name" value="Zn peptidases"/>
    <property type="match status" value="1"/>
</dbReference>
<comment type="cofactor">
    <cofactor evidence="1">
        <name>Zn(2+)</name>
        <dbReference type="ChEBI" id="CHEBI:29105"/>
    </cofactor>
</comment>
<gene>
    <name evidence="5" type="ORF">MYMAC_000989</name>
</gene>
<protein>
    <submittedName>
        <fullName evidence="5">M14 family peptidase</fullName>
    </submittedName>
</protein>
<sequence>MLLPTLLALTLHQAPSSLTTVSEQSGWKRTGRYLEVESLCRAFPKAFPGKVRCDTLGTTPEGRPLLALVASADGTLTPAAAAKKQRPVVFFQGGIHSGEIDGKDAGFWLLRDLLAGKEQPGVLKRVTAVFVPVFNVDGHERFGPNHRPNQNGPEEMGWRATAQNLNLNRDYAKAEAPEMVALLKYLHAWDPLVYADLHATNGAKFEHDVSVGIEPQKSGPAPLRALGVKLREELFTELSSQQHLPVPFYPSFIEDDDPASGFAYGVPPPRFSHAYWAANRRFGVLVETHSWKPYAERVKATRDVVAGLLRLVARDGAALRAAVKAADAEDAAGKTREVVLAWKNTEQKRTIDFRGYAYQRGASDVSGQTWIRYDDTKPQLWKVPYFEEVQPALTVTLPAGGYLVPPAHAAWVEAKLAAHGLRSQRLSKPVADAAVERFRADEAKWSAQSVENRQMLDVKGAWQPGTQALPAGTLYVPVAQEGVELVAHLLEPTGPDSLLAWGFFNAHFEQKEYVEDYVLEPFARELLAKDAAVKAAWEAKLKDPAFAKDARARLRFFYERHPARDVQLRVYPVLRTQAAPRELTTVKAATP</sequence>
<dbReference type="SUPFAM" id="SSF53187">
    <property type="entry name" value="Zn-dependent exopeptidases"/>
    <property type="match status" value="1"/>
</dbReference>
<dbReference type="RefSeq" id="WP_095957249.1">
    <property type="nucleotide sequence ID" value="NZ_CP022203.1"/>
</dbReference>
<evidence type="ECO:0000256" key="1">
    <source>
        <dbReference type="ARBA" id="ARBA00001947"/>
    </source>
</evidence>
<accession>A0A250JNE9</accession>
<dbReference type="PROSITE" id="PS52035">
    <property type="entry name" value="PEPTIDASE_M14"/>
    <property type="match status" value="1"/>
</dbReference>
<evidence type="ECO:0000256" key="3">
    <source>
        <dbReference type="PROSITE-ProRule" id="PRU01379"/>
    </source>
</evidence>
<dbReference type="SMART" id="SM00631">
    <property type="entry name" value="Zn_pept"/>
    <property type="match status" value="1"/>
</dbReference>
<dbReference type="GO" id="GO:0006508">
    <property type="term" value="P:proteolysis"/>
    <property type="evidence" value="ECO:0007669"/>
    <property type="project" value="InterPro"/>
</dbReference>
<feature type="domain" description="Peptidase M14" evidence="4">
    <location>
        <begin position="29"/>
        <end position="312"/>
    </location>
</feature>
<dbReference type="PANTHER" id="PTHR11705:SF145">
    <property type="entry name" value="PEPTIDASE M14 CARBOXYPEPTIDASE A DOMAIN-CONTAINING PROTEIN"/>
    <property type="match status" value="1"/>
</dbReference>
<dbReference type="InterPro" id="IPR000834">
    <property type="entry name" value="Peptidase_M14"/>
</dbReference>
<comment type="similarity">
    <text evidence="2 3">Belongs to the peptidase M14 family.</text>
</comment>
<dbReference type="Pfam" id="PF00246">
    <property type="entry name" value="Peptidase_M14"/>
    <property type="match status" value="1"/>
</dbReference>
<dbReference type="PANTHER" id="PTHR11705">
    <property type="entry name" value="PROTEASE FAMILY M14 CARBOXYPEPTIDASE A,B"/>
    <property type="match status" value="1"/>
</dbReference>
<dbReference type="EMBL" id="CP022203">
    <property type="protein sequence ID" value="ATB45404.1"/>
    <property type="molecule type" value="Genomic_DNA"/>
</dbReference>
<evidence type="ECO:0000256" key="2">
    <source>
        <dbReference type="ARBA" id="ARBA00005988"/>
    </source>
</evidence>
<dbReference type="CDD" id="cd06241">
    <property type="entry name" value="M14-like"/>
    <property type="match status" value="1"/>
</dbReference>
<reference evidence="5 6" key="1">
    <citation type="submission" date="2017-06" db="EMBL/GenBank/DDBJ databases">
        <title>Sequencing and comparative analysis of myxobacterial genomes.</title>
        <authorList>
            <person name="Rupp O."/>
            <person name="Goesmann A."/>
            <person name="Sogaard-Andersen L."/>
        </authorList>
    </citation>
    <scope>NUCLEOTIDE SEQUENCE [LARGE SCALE GENOMIC DNA]</scope>
    <source>
        <strain evidence="5 6">DSM 14697</strain>
    </source>
</reference>
<evidence type="ECO:0000313" key="6">
    <source>
        <dbReference type="Proteomes" id="UP000217343"/>
    </source>
</evidence>
<dbReference type="GO" id="GO:0004181">
    <property type="term" value="F:metallocarboxypeptidase activity"/>
    <property type="evidence" value="ECO:0007669"/>
    <property type="project" value="InterPro"/>
</dbReference>
<name>A0A250JNE9_9BACT</name>
<dbReference type="KEGG" id="mmas:MYMAC_000989"/>
<evidence type="ECO:0000313" key="5">
    <source>
        <dbReference type="EMBL" id="ATB45404.1"/>
    </source>
</evidence>
<dbReference type="Proteomes" id="UP000217343">
    <property type="component" value="Chromosome"/>
</dbReference>
<dbReference type="GO" id="GO:0008270">
    <property type="term" value="F:zinc ion binding"/>
    <property type="evidence" value="ECO:0007669"/>
    <property type="project" value="InterPro"/>
</dbReference>
<organism evidence="5 6">
    <name type="scientific">Corallococcus macrosporus DSM 14697</name>
    <dbReference type="NCBI Taxonomy" id="1189310"/>
    <lineage>
        <taxon>Bacteria</taxon>
        <taxon>Pseudomonadati</taxon>
        <taxon>Myxococcota</taxon>
        <taxon>Myxococcia</taxon>
        <taxon>Myxococcales</taxon>
        <taxon>Cystobacterineae</taxon>
        <taxon>Myxococcaceae</taxon>
        <taxon>Corallococcus</taxon>
    </lineage>
</organism>